<dbReference type="EMBL" id="CP014223">
    <property type="protein sequence ID" value="AMJ39785.1"/>
    <property type="molecule type" value="Genomic_DNA"/>
</dbReference>
<gene>
    <name evidence="1" type="ORF">CPRO_01610</name>
    <name evidence="2" type="ORF">SAMN02745151_00193</name>
</gene>
<dbReference type="AlphaFoldDB" id="A0A0X8V9B3"/>
<evidence type="ECO:0000313" key="3">
    <source>
        <dbReference type="Proteomes" id="UP000068026"/>
    </source>
</evidence>
<protein>
    <submittedName>
        <fullName evidence="1">Beta-lactamase superfamily domain protein</fullName>
    </submittedName>
    <submittedName>
        <fullName evidence="2">L-ascorbate metabolism protein UlaG, beta-lactamase superfamily</fullName>
    </submittedName>
</protein>
<organism evidence="2 4">
    <name type="scientific">Anaerotignum propionicum DSM 1682</name>
    <dbReference type="NCBI Taxonomy" id="991789"/>
    <lineage>
        <taxon>Bacteria</taxon>
        <taxon>Bacillati</taxon>
        <taxon>Bacillota</taxon>
        <taxon>Clostridia</taxon>
        <taxon>Lachnospirales</taxon>
        <taxon>Anaerotignaceae</taxon>
        <taxon>Anaerotignum</taxon>
    </lineage>
</organism>
<reference evidence="2" key="4">
    <citation type="submission" date="2016-11" db="EMBL/GenBank/DDBJ databases">
        <authorList>
            <person name="Varghese N."/>
            <person name="Submissions S."/>
        </authorList>
    </citation>
    <scope>NUCLEOTIDE SEQUENCE</scope>
    <source>
        <strain evidence="2">DSM 1682</strain>
    </source>
</reference>
<dbReference type="KEGG" id="cpro:CPRO_01610"/>
<dbReference type="Proteomes" id="UP000068026">
    <property type="component" value="Chromosome"/>
</dbReference>
<dbReference type="Proteomes" id="UP000184204">
    <property type="component" value="Unassembled WGS sequence"/>
</dbReference>
<keyword evidence="3" id="KW-1185">Reference proteome</keyword>
<evidence type="ECO:0000313" key="1">
    <source>
        <dbReference type="EMBL" id="AMJ39785.1"/>
    </source>
</evidence>
<reference evidence="4" key="3">
    <citation type="submission" date="2016-11" db="EMBL/GenBank/DDBJ databases">
        <authorList>
            <person name="Jaros S."/>
            <person name="Januszkiewicz K."/>
            <person name="Wedrychowicz H."/>
        </authorList>
    </citation>
    <scope>NUCLEOTIDE SEQUENCE [LARGE SCALE GENOMIC DNA]</scope>
    <source>
        <strain evidence="4">DSM 1682</strain>
    </source>
</reference>
<dbReference type="PANTHER" id="PTHR42967:SF1">
    <property type="entry name" value="MBL FOLD METALLO-HYDROLASE"/>
    <property type="match status" value="1"/>
</dbReference>
<dbReference type="Gene3D" id="3.60.15.10">
    <property type="entry name" value="Ribonuclease Z/Hydroxyacylglutathione hydrolase-like"/>
    <property type="match status" value="1"/>
</dbReference>
<dbReference type="Pfam" id="PF13483">
    <property type="entry name" value="Lactamase_B_3"/>
    <property type="match status" value="1"/>
</dbReference>
<name>A0A0X8V9B3_ANAPI</name>
<dbReference type="EMBL" id="FQUA01000001">
    <property type="protein sequence ID" value="SHE28594.1"/>
    <property type="molecule type" value="Genomic_DNA"/>
</dbReference>
<accession>A0A0X8V9B3</accession>
<dbReference type="SUPFAM" id="SSF56281">
    <property type="entry name" value="Metallo-hydrolase/oxidoreductase"/>
    <property type="match status" value="1"/>
</dbReference>
<sequence length="227" mass="26760">MKVTYFNHSGFLVETENKVLVFDYYSQGKLFDFFDPKSYKGKDIIFFVSHNHSDHFDTRILDWTDEASYVISHDVTLDTAFCGEVLYVKPHETYQFHGLTIETLLSNDEGVAFAVLEDGKAIYHGGDLNWWHWNGESQEFNNEIAKSYQDEILRIKGRKFQVAFIPADLRLQDKYYWATDYFMQEVDADAVFPMHFWGKFEVCRMLKEKPYGDKIIQISKENETFTI</sequence>
<proteinExistence type="predicted"/>
<reference evidence="3" key="2">
    <citation type="submission" date="2016-01" db="EMBL/GenBank/DDBJ databases">
        <authorList>
            <person name="Poehlein A."/>
            <person name="Schlien K."/>
            <person name="Gottschalk G."/>
            <person name="Buckel W."/>
            <person name="Daniel R."/>
        </authorList>
    </citation>
    <scope>NUCLEOTIDE SEQUENCE [LARGE SCALE GENOMIC DNA]</scope>
    <source>
        <strain evidence="3">X2</strain>
    </source>
</reference>
<reference evidence="1 3" key="1">
    <citation type="journal article" date="2016" name="Genome Announc.">
        <title>Complete Genome Sequence of the Amino Acid-Fermenting Clostridium propionicum X2 (DSM 1682).</title>
        <authorList>
            <person name="Poehlein A."/>
            <person name="Schlien K."/>
            <person name="Chowdhury N.P."/>
            <person name="Gottschalk G."/>
            <person name="Buckel W."/>
            <person name="Daniel R."/>
        </authorList>
    </citation>
    <scope>NUCLEOTIDE SEQUENCE [LARGE SCALE GENOMIC DNA]</scope>
    <source>
        <strain evidence="1 3">X2</strain>
    </source>
</reference>
<evidence type="ECO:0000313" key="2">
    <source>
        <dbReference type="EMBL" id="SHE28594.1"/>
    </source>
</evidence>
<evidence type="ECO:0000313" key="4">
    <source>
        <dbReference type="Proteomes" id="UP000184204"/>
    </source>
</evidence>
<dbReference type="OrthoDB" id="36975at2"/>
<dbReference type="PANTHER" id="PTHR42967">
    <property type="entry name" value="METAL DEPENDENT HYDROLASE"/>
    <property type="match status" value="1"/>
</dbReference>
<dbReference type="RefSeq" id="WP_066046758.1">
    <property type="nucleotide sequence ID" value="NZ_CP014223.1"/>
</dbReference>
<dbReference type="InterPro" id="IPR036866">
    <property type="entry name" value="RibonucZ/Hydroxyglut_hydro"/>
</dbReference>